<sequence length="299" mass="34145">MNIEHAKCIPMSTILERINSFPNKQDEKEAWYFSPFREEKTASFHINNSKNVWFDFGDGKGGDTVEFVCTYLRKHGEDSTVPDALRWLSNMAPMPFKPNPPAKVKAEKPKWKLLKAVELQDLALSRYLQKRGISLPLAKQHLKKVEVEHVENKSRMYALGFRNEDGGYELRNPFLKSCVAPKTISFIRGQTIKPDGVHLFEGFIDYLTYLTISEGRQDDDAIILNSTSCVAQALSYIKGYGYSFAYTWMDNDVAGTKATAELAAFFKNEQGLLHKPMNEVYKPCKDLNAWHMDNLNLSL</sequence>
<dbReference type="RefSeq" id="WP_078350667.1">
    <property type="nucleotide sequence ID" value="NZ_MBTF01000036.1"/>
</dbReference>
<dbReference type="Proteomes" id="UP000189739">
    <property type="component" value="Unassembled WGS sequence"/>
</dbReference>
<name>A0A1S9P8S1_9SPHI</name>
<proteinExistence type="predicted"/>
<dbReference type="AlphaFoldDB" id="A0A1S9P8S1"/>
<dbReference type="Pfam" id="PF01807">
    <property type="entry name" value="Zn_ribbon_DnaG"/>
    <property type="match status" value="1"/>
</dbReference>
<reference evidence="2 3" key="1">
    <citation type="submission" date="2016-07" db="EMBL/GenBank/DDBJ databases">
        <title>Genomic analysis of zinc-resistant bacterium Mucilaginibacter pedocola TBZ30.</title>
        <authorList>
            <person name="Huang J."/>
            <person name="Tang J."/>
        </authorList>
    </citation>
    <scope>NUCLEOTIDE SEQUENCE [LARGE SCALE GENOMIC DNA]</scope>
    <source>
        <strain evidence="2 3">TBZ30</strain>
    </source>
</reference>
<dbReference type="OrthoDB" id="8536512at2"/>
<protein>
    <recommendedName>
        <fullName evidence="1">Zinc finger CHC2-type domain-containing protein</fullName>
    </recommendedName>
</protein>
<dbReference type="InterPro" id="IPR036977">
    <property type="entry name" value="DNA_primase_Znf_CHC2"/>
</dbReference>
<feature type="domain" description="Zinc finger CHC2-type" evidence="1">
    <location>
        <begin position="35"/>
        <end position="85"/>
    </location>
</feature>
<organism evidence="2 3">
    <name type="scientific">Mucilaginibacter pedocola</name>
    <dbReference type="NCBI Taxonomy" id="1792845"/>
    <lineage>
        <taxon>Bacteria</taxon>
        <taxon>Pseudomonadati</taxon>
        <taxon>Bacteroidota</taxon>
        <taxon>Sphingobacteriia</taxon>
        <taxon>Sphingobacteriales</taxon>
        <taxon>Sphingobacteriaceae</taxon>
        <taxon>Mucilaginibacter</taxon>
    </lineage>
</organism>
<dbReference type="SUPFAM" id="SSF57783">
    <property type="entry name" value="Zinc beta-ribbon"/>
    <property type="match status" value="1"/>
</dbReference>
<dbReference type="EMBL" id="MBTF01000036">
    <property type="protein sequence ID" value="OOQ57370.1"/>
    <property type="molecule type" value="Genomic_DNA"/>
</dbReference>
<dbReference type="Gene3D" id="3.40.1360.10">
    <property type="match status" value="1"/>
</dbReference>
<comment type="caution">
    <text evidence="2">The sequence shown here is derived from an EMBL/GenBank/DDBJ whole genome shotgun (WGS) entry which is preliminary data.</text>
</comment>
<evidence type="ECO:0000313" key="3">
    <source>
        <dbReference type="Proteomes" id="UP000189739"/>
    </source>
</evidence>
<dbReference type="GO" id="GO:0003677">
    <property type="term" value="F:DNA binding"/>
    <property type="evidence" value="ECO:0007669"/>
    <property type="project" value="InterPro"/>
</dbReference>
<evidence type="ECO:0000313" key="2">
    <source>
        <dbReference type="EMBL" id="OOQ57370.1"/>
    </source>
</evidence>
<gene>
    <name evidence="2" type="ORF">BC343_14810</name>
</gene>
<dbReference type="GO" id="GO:0003899">
    <property type="term" value="F:DNA-directed RNA polymerase activity"/>
    <property type="evidence" value="ECO:0007669"/>
    <property type="project" value="InterPro"/>
</dbReference>
<dbReference type="InterPro" id="IPR002694">
    <property type="entry name" value="Znf_CHC2"/>
</dbReference>
<dbReference type="GO" id="GO:0006260">
    <property type="term" value="P:DNA replication"/>
    <property type="evidence" value="ECO:0007669"/>
    <property type="project" value="InterPro"/>
</dbReference>
<evidence type="ECO:0000259" key="1">
    <source>
        <dbReference type="SMART" id="SM00400"/>
    </source>
</evidence>
<accession>A0A1S9P8S1</accession>
<dbReference type="Pfam" id="PF13155">
    <property type="entry name" value="Toprim_2"/>
    <property type="match status" value="1"/>
</dbReference>
<dbReference type="STRING" id="1792845.BC343_14810"/>
<dbReference type="GO" id="GO:0008270">
    <property type="term" value="F:zinc ion binding"/>
    <property type="evidence" value="ECO:0007669"/>
    <property type="project" value="InterPro"/>
</dbReference>
<dbReference type="Gene3D" id="3.90.580.10">
    <property type="entry name" value="Zinc finger, CHC2-type domain"/>
    <property type="match status" value="1"/>
</dbReference>
<keyword evidence="3" id="KW-1185">Reference proteome</keyword>
<dbReference type="SMART" id="SM00400">
    <property type="entry name" value="ZnF_CHCC"/>
    <property type="match status" value="1"/>
</dbReference>